<dbReference type="PANTHER" id="PTHR22913">
    <property type="entry name" value="HYALURONAN SYNTHASE"/>
    <property type="match status" value="1"/>
</dbReference>
<evidence type="ECO:0000256" key="3">
    <source>
        <dbReference type="ARBA" id="ARBA00022676"/>
    </source>
</evidence>
<feature type="transmembrane region" description="Helical" evidence="6">
    <location>
        <begin position="302"/>
        <end position="323"/>
    </location>
</feature>
<evidence type="ECO:0000256" key="6">
    <source>
        <dbReference type="SAM" id="Phobius"/>
    </source>
</evidence>
<dbReference type="GO" id="GO:0085029">
    <property type="term" value="P:extracellular matrix assembly"/>
    <property type="evidence" value="ECO:0007669"/>
    <property type="project" value="TreeGrafter"/>
</dbReference>
<dbReference type="GO" id="GO:0005886">
    <property type="term" value="C:plasma membrane"/>
    <property type="evidence" value="ECO:0007669"/>
    <property type="project" value="UniProtKB-SubCell"/>
</dbReference>
<keyword evidence="2" id="KW-1003">Cell membrane</keyword>
<evidence type="ECO:0000256" key="1">
    <source>
        <dbReference type="ARBA" id="ARBA00004236"/>
    </source>
</evidence>
<gene>
    <name evidence="7" type="ORF">H5V45_16340</name>
</gene>
<dbReference type="PANTHER" id="PTHR22913:SF12">
    <property type="entry name" value="MANNURONAN SYNTHASE"/>
    <property type="match status" value="1"/>
</dbReference>
<dbReference type="EMBL" id="JACKXE010000001">
    <property type="protein sequence ID" value="MBB6628898.1"/>
    <property type="molecule type" value="Genomic_DNA"/>
</dbReference>
<organism evidence="7 8">
    <name type="scientific">Nocardioides luti</name>
    <dbReference type="NCBI Taxonomy" id="2761101"/>
    <lineage>
        <taxon>Bacteria</taxon>
        <taxon>Bacillati</taxon>
        <taxon>Actinomycetota</taxon>
        <taxon>Actinomycetes</taxon>
        <taxon>Propionibacteriales</taxon>
        <taxon>Nocardioidaceae</taxon>
        <taxon>Nocardioides</taxon>
    </lineage>
</organism>
<evidence type="ECO:0000256" key="4">
    <source>
        <dbReference type="ARBA" id="ARBA00022679"/>
    </source>
</evidence>
<evidence type="ECO:0000256" key="5">
    <source>
        <dbReference type="ARBA" id="ARBA00023136"/>
    </source>
</evidence>
<feature type="transmembrane region" description="Helical" evidence="6">
    <location>
        <begin position="329"/>
        <end position="348"/>
    </location>
</feature>
<keyword evidence="6" id="KW-0812">Transmembrane</keyword>
<dbReference type="Pfam" id="PF13641">
    <property type="entry name" value="Glyco_tranf_2_3"/>
    <property type="match status" value="1"/>
</dbReference>
<feature type="transmembrane region" description="Helical" evidence="6">
    <location>
        <begin position="360"/>
        <end position="383"/>
    </location>
</feature>
<dbReference type="AlphaFoldDB" id="A0A7X0RKW1"/>
<evidence type="ECO:0000313" key="7">
    <source>
        <dbReference type="EMBL" id="MBB6628898.1"/>
    </source>
</evidence>
<dbReference type="GO" id="GO:0050501">
    <property type="term" value="F:hyaluronan synthase activity"/>
    <property type="evidence" value="ECO:0007669"/>
    <property type="project" value="TreeGrafter"/>
</dbReference>
<comment type="subcellular location">
    <subcellularLocation>
        <location evidence="1">Cell membrane</location>
    </subcellularLocation>
</comment>
<keyword evidence="5 6" id="KW-0472">Membrane</keyword>
<comment type="caution">
    <text evidence="7">The sequence shown here is derived from an EMBL/GenBank/DDBJ whole genome shotgun (WGS) entry which is preliminary data.</text>
</comment>
<evidence type="ECO:0000256" key="2">
    <source>
        <dbReference type="ARBA" id="ARBA00022475"/>
    </source>
</evidence>
<keyword evidence="4 7" id="KW-0808">Transferase</keyword>
<name>A0A7X0RKW1_9ACTN</name>
<proteinExistence type="predicted"/>
<dbReference type="Gene3D" id="3.90.550.10">
    <property type="entry name" value="Spore Coat Polysaccharide Biosynthesis Protein SpsA, Chain A"/>
    <property type="match status" value="1"/>
</dbReference>
<dbReference type="Proteomes" id="UP000523955">
    <property type="component" value="Unassembled WGS sequence"/>
</dbReference>
<dbReference type="SUPFAM" id="SSF53448">
    <property type="entry name" value="Nucleotide-diphospho-sugar transferases"/>
    <property type="match status" value="1"/>
</dbReference>
<evidence type="ECO:0000313" key="8">
    <source>
        <dbReference type="Proteomes" id="UP000523955"/>
    </source>
</evidence>
<dbReference type="GO" id="GO:0030213">
    <property type="term" value="P:hyaluronan biosynthetic process"/>
    <property type="evidence" value="ECO:0007669"/>
    <property type="project" value="TreeGrafter"/>
</dbReference>
<accession>A0A7X0RKW1</accession>
<dbReference type="RefSeq" id="WP_185253907.1">
    <property type="nucleotide sequence ID" value="NZ_JACKXE010000001.1"/>
</dbReference>
<keyword evidence="3" id="KW-0328">Glycosyltransferase</keyword>
<keyword evidence="8" id="KW-1185">Reference proteome</keyword>
<reference evidence="7 8" key="1">
    <citation type="submission" date="2020-08" db="EMBL/GenBank/DDBJ databases">
        <authorList>
            <person name="Seo M.-J."/>
        </authorList>
    </citation>
    <scope>NUCLEOTIDE SEQUENCE [LARGE SCALE GENOMIC DNA]</scope>
    <source>
        <strain evidence="7 8">KIGAM211</strain>
    </source>
</reference>
<protein>
    <submittedName>
        <fullName evidence="7">Glycosyltransferase</fullName>
    </submittedName>
</protein>
<keyword evidence="6" id="KW-1133">Transmembrane helix</keyword>
<feature type="transmembrane region" description="Helical" evidence="6">
    <location>
        <begin position="12"/>
        <end position="32"/>
    </location>
</feature>
<dbReference type="InterPro" id="IPR029044">
    <property type="entry name" value="Nucleotide-diphossugar_trans"/>
</dbReference>
<sequence>MDALSWTQLGDVPSWLLPFGIIGIISWTFWLVRKVLSATSSPVLNDFRTTTTIVVPSFHEDPDVLLRCLGTWRRQRPSRIIIVLDVADTESEERINALGDPRVEAVMFKHRGKRSALGVGLRMVDTELVVLVDSDTVWEEGMHEHIQMPFIDPAVGAVSTRQNVYLPKTSIWRRVADWIIDLRYYDYAPAMGRFGGVICASGRTSCYRYAAIQDCIEDLEHEIFHGRECIAGDDGRLTWLVLAQGFRVAHQDSARALSMFPGTFRAFCKQRVRWSRNSYRCYLTAIRNGWIFKTPIISQITVMQILITPISSTLALTYVGLALWSGQDWHWGAFAMAVAWLFIGRGIRGISHLWRRPEDLWILPLITLVVFFIAGPIKLYAFFTMNKQGWLTRTDDTIGGEGQTEASLTKPVADAAATDDPAAPVAVPVGVDA</sequence>